<organism evidence="1 2">
    <name type="scientific">Pisolithus tinctorius Marx 270</name>
    <dbReference type="NCBI Taxonomy" id="870435"/>
    <lineage>
        <taxon>Eukaryota</taxon>
        <taxon>Fungi</taxon>
        <taxon>Dikarya</taxon>
        <taxon>Basidiomycota</taxon>
        <taxon>Agaricomycotina</taxon>
        <taxon>Agaricomycetes</taxon>
        <taxon>Agaricomycetidae</taxon>
        <taxon>Boletales</taxon>
        <taxon>Sclerodermatineae</taxon>
        <taxon>Pisolithaceae</taxon>
        <taxon>Pisolithus</taxon>
    </lineage>
</organism>
<dbReference type="EMBL" id="KN832145">
    <property type="protein sequence ID" value="KIN93674.1"/>
    <property type="molecule type" value="Genomic_DNA"/>
</dbReference>
<protein>
    <submittedName>
        <fullName evidence="1">Uncharacterized protein</fullName>
    </submittedName>
</protein>
<dbReference type="Proteomes" id="UP000054217">
    <property type="component" value="Unassembled WGS sequence"/>
</dbReference>
<evidence type="ECO:0000313" key="1">
    <source>
        <dbReference type="EMBL" id="KIN93674.1"/>
    </source>
</evidence>
<accession>A0A0C3MXP3</accession>
<sequence>MWGIHGYQLTRSRSSSAAVVCEFWPFPMGPPAPFSPSYVLIIRSSLAGVGWDGMGWDRLTTVPVNPKLRFGLAAHQ</sequence>
<reference evidence="2" key="2">
    <citation type="submission" date="2015-01" db="EMBL/GenBank/DDBJ databases">
        <title>Evolutionary Origins and Diversification of the Mycorrhizal Mutualists.</title>
        <authorList>
            <consortium name="DOE Joint Genome Institute"/>
            <consortium name="Mycorrhizal Genomics Consortium"/>
            <person name="Kohler A."/>
            <person name="Kuo A."/>
            <person name="Nagy L.G."/>
            <person name="Floudas D."/>
            <person name="Copeland A."/>
            <person name="Barry K.W."/>
            <person name="Cichocki N."/>
            <person name="Veneault-Fourrey C."/>
            <person name="LaButti K."/>
            <person name="Lindquist E.A."/>
            <person name="Lipzen A."/>
            <person name="Lundell T."/>
            <person name="Morin E."/>
            <person name="Murat C."/>
            <person name="Riley R."/>
            <person name="Ohm R."/>
            <person name="Sun H."/>
            <person name="Tunlid A."/>
            <person name="Henrissat B."/>
            <person name="Grigoriev I.V."/>
            <person name="Hibbett D.S."/>
            <person name="Martin F."/>
        </authorList>
    </citation>
    <scope>NUCLEOTIDE SEQUENCE [LARGE SCALE GENOMIC DNA]</scope>
    <source>
        <strain evidence="2">Marx 270</strain>
    </source>
</reference>
<keyword evidence="2" id="KW-1185">Reference proteome</keyword>
<name>A0A0C3MXP3_PISTI</name>
<gene>
    <name evidence="1" type="ORF">M404DRAFT_35875</name>
</gene>
<dbReference type="InParanoid" id="A0A0C3MXP3"/>
<evidence type="ECO:0000313" key="2">
    <source>
        <dbReference type="Proteomes" id="UP000054217"/>
    </source>
</evidence>
<proteinExistence type="predicted"/>
<dbReference type="AlphaFoldDB" id="A0A0C3MXP3"/>
<dbReference type="HOGENOM" id="CLU_2655479_0_0_1"/>
<reference evidence="1 2" key="1">
    <citation type="submission" date="2014-04" db="EMBL/GenBank/DDBJ databases">
        <authorList>
            <consortium name="DOE Joint Genome Institute"/>
            <person name="Kuo A."/>
            <person name="Kohler A."/>
            <person name="Costa M.D."/>
            <person name="Nagy L.G."/>
            <person name="Floudas D."/>
            <person name="Copeland A."/>
            <person name="Barry K.W."/>
            <person name="Cichocki N."/>
            <person name="Veneault-Fourrey C."/>
            <person name="LaButti K."/>
            <person name="Lindquist E.A."/>
            <person name="Lipzen A."/>
            <person name="Lundell T."/>
            <person name="Morin E."/>
            <person name="Murat C."/>
            <person name="Sun H."/>
            <person name="Tunlid A."/>
            <person name="Henrissat B."/>
            <person name="Grigoriev I.V."/>
            <person name="Hibbett D.S."/>
            <person name="Martin F."/>
            <person name="Nordberg H.P."/>
            <person name="Cantor M.N."/>
            <person name="Hua S.X."/>
        </authorList>
    </citation>
    <scope>NUCLEOTIDE SEQUENCE [LARGE SCALE GENOMIC DNA]</scope>
    <source>
        <strain evidence="1 2">Marx 270</strain>
    </source>
</reference>